<keyword evidence="8" id="KW-1185">Reference proteome</keyword>
<reference evidence="7 8" key="1">
    <citation type="submission" date="2024-03" db="EMBL/GenBank/DDBJ databases">
        <title>Bacilli Hybrid Assemblies.</title>
        <authorList>
            <person name="Kovac J."/>
        </authorList>
    </citation>
    <scope>NUCLEOTIDE SEQUENCE [LARGE SCALE GENOMIC DNA]</scope>
    <source>
        <strain evidence="7 8">FSL M8-0022</strain>
    </source>
</reference>
<dbReference type="InterPro" id="IPR004474">
    <property type="entry name" value="LytR_CpsA_psr"/>
</dbReference>
<dbReference type="InterPro" id="IPR050922">
    <property type="entry name" value="LytR/CpsA/Psr_CW_biosynth"/>
</dbReference>
<keyword evidence="4 5" id="KW-1133">Transmembrane helix</keyword>
<dbReference type="Gene3D" id="3.40.630.190">
    <property type="entry name" value="LCP protein"/>
    <property type="match status" value="1"/>
</dbReference>
<proteinExistence type="inferred from homology"/>
<keyword evidence="3" id="KW-0735">Signal-anchor</keyword>
<evidence type="ECO:0000256" key="5">
    <source>
        <dbReference type="SAM" id="Phobius"/>
    </source>
</evidence>
<comment type="caution">
    <text evidence="7">The sequence shown here is derived from an EMBL/GenBank/DDBJ whole genome shotgun (WGS) entry which is preliminary data.</text>
</comment>
<evidence type="ECO:0000256" key="4">
    <source>
        <dbReference type="ARBA" id="ARBA00022989"/>
    </source>
</evidence>
<keyword evidence="5" id="KW-0472">Membrane</keyword>
<dbReference type="PANTHER" id="PTHR33392:SF6">
    <property type="entry name" value="POLYISOPRENYL-TEICHOIC ACID--PEPTIDOGLYCAN TEICHOIC ACID TRANSFERASE TAGU"/>
    <property type="match status" value="1"/>
</dbReference>
<dbReference type="RefSeq" id="WP_342020796.1">
    <property type="nucleotide sequence ID" value="NZ_JBBYAK010000001.1"/>
</dbReference>
<dbReference type="Proteomes" id="UP001459714">
    <property type="component" value="Unassembled WGS sequence"/>
</dbReference>
<evidence type="ECO:0000313" key="7">
    <source>
        <dbReference type="EMBL" id="MEL3959050.1"/>
    </source>
</evidence>
<keyword evidence="2 5" id="KW-0812">Transmembrane</keyword>
<accession>A0ABU9K1V8</accession>
<name>A0ABU9K1V8_9BACI</name>
<dbReference type="EMBL" id="JBBYAK010000001">
    <property type="protein sequence ID" value="MEL3959050.1"/>
    <property type="molecule type" value="Genomic_DNA"/>
</dbReference>
<protein>
    <submittedName>
        <fullName evidence="7">LCP family protein</fullName>
    </submittedName>
</protein>
<evidence type="ECO:0000259" key="6">
    <source>
        <dbReference type="Pfam" id="PF03816"/>
    </source>
</evidence>
<comment type="similarity">
    <text evidence="1">Belongs to the LytR/CpsA/Psr (LCP) family.</text>
</comment>
<dbReference type="Pfam" id="PF03816">
    <property type="entry name" value="LytR_cpsA_psr"/>
    <property type="match status" value="1"/>
</dbReference>
<dbReference type="NCBIfam" id="TIGR00350">
    <property type="entry name" value="lytR_cpsA_psr"/>
    <property type="match status" value="1"/>
</dbReference>
<sequence>MTQEISNRSKKHKKKKKKLRWSRLFITVFFLFILSVAGYLYSIYGHAKETVDEKMTTDVESIDVSETKDKLESKDILNILILGVDERSEDGGRSDSIMVMSLNPKNETTSVISIPRDTLAKIAGKGTETKINHAYAYGGSDMAVATVENFLDIDLDYFVELNMEGTADLIDAIGGITVNNQIDWIDEGYYKAGYHWKKGKLQLDGAKAMGYVRMRHYDPRGDFGRTERQRQVISAIIDKGKNMATVTKLNNIIDVLGDNLQTNMQFSDMKSLLVNYIDVTKNVQSYMLQGEDKTIDGVYYYKVSEEELQKVHDVLIGRADMENLLASSDTEE</sequence>
<evidence type="ECO:0000256" key="3">
    <source>
        <dbReference type="ARBA" id="ARBA00022968"/>
    </source>
</evidence>
<feature type="domain" description="Cell envelope-related transcriptional attenuator" evidence="6">
    <location>
        <begin position="93"/>
        <end position="241"/>
    </location>
</feature>
<dbReference type="PANTHER" id="PTHR33392">
    <property type="entry name" value="POLYISOPRENYL-TEICHOIC ACID--PEPTIDOGLYCAN TEICHOIC ACID TRANSFERASE TAGU"/>
    <property type="match status" value="1"/>
</dbReference>
<organism evidence="7 8">
    <name type="scientific">Caldifermentibacillus hisashii</name>
    <dbReference type="NCBI Taxonomy" id="996558"/>
    <lineage>
        <taxon>Bacteria</taxon>
        <taxon>Bacillati</taxon>
        <taxon>Bacillota</taxon>
        <taxon>Bacilli</taxon>
        <taxon>Bacillales</taxon>
        <taxon>Bacillaceae</taxon>
        <taxon>Caldifermentibacillus</taxon>
    </lineage>
</organism>
<evidence type="ECO:0000313" key="8">
    <source>
        <dbReference type="Proteomes" id="UP001459714"/>
    </source>
</evidence>
<evidence type="ECO:0000256" key="1">
    <source>
        <dbReference type="ARBA" id="ARBA00006068"/>
    </source>
</evidence>
<evidence type="ECO:0000256" key="2">
    <source>
        <dbReference type="ARBA" id="ARBA00022692"/>
    </source>
</evidence>
<feature type="transmembrane region" description="Helical" evidence="5">
    <location>
        <begin position="21"/>
        <end position="41"/>
    </location>
</feature>
<gene>
    <name evidence="7" type="ORF">NST17_18000</name>
</gene>